<protein>
    <recommendedName>
        <fullName evidence="4">Cell-wall binding lipoprotein</fullName>
    </recommendedName>
</protein>
<dbReference type="RefSeq" id="WP_136351390.1">
    <property type="nucleotide sequence ID" value="NZ_CP046266.1"/>
</dbReference>
<accession>A0A4S4C7A9</accession>
<dbReference type="OrthoDB" id="2576511at2"/>
<evidence type="ECO:0008006" key="4">
    <source>
        <dbReference type="Google" id="ProtNLM"/>
    </source>
</evidence>
<gene>
    <name evidence="2" type="ORF">E6W99_01985</name>
</gene>
<dbReference type="InterPro" id="IPR036785">
    <property type="entry name" value="YkyA-like_sf"/>
</dbReference>
<keyword evidence="1" id="KW-0732">Signal</keyword>
<organism evidence="2 3">
    <name type="scientific">Metabacillus sediminilitoris</name>
    <dbReference type="NCBI Taxonomy" id="2567941"/>
    <lineage>
        <taxon>Bacteria</taxon>
        <taxon>Bacillati</taxon>
        <taxon>Bacillota</taxon>
        <taxon>Bacilli</taxon>
        <taxon>Bacillales</taxon>
        <taxon>Bacillaceae</taxon>
        <taxon>Metabacillus</taxon>
    </lineage>
</organism>
<sequence length="226" mass="26488">MFTFRKKKTLRVFLVSCILLTFLSGCLGPSPEENIYTTLEKVVTLEEAFNDQQKPLQELEKKESDLYNQIMDLGMKEFDKVISLSKEALTLVEERETKINKEYESMMSSKEEFAKIDEEIEKIKDESLAKQASKLKTTMENRYSTYESLYDAYKSSISLDKELYTMLQKEDLTLDDLESQIKKVNDSYKTVMEYNEIFNQTTEDFNELKLEFYNQAELNVEGSKSQ</sequence>
<proteinExistence type="predicted"/>
<comment type="caution">
    <text evidence="2">The sequence shown here is derived from an EMBL/GenBank/DDBJ whole genome shotgun (WGS) entry which is preliminary data.</text>
</comment>
<reference evidence="2 3" key="1">
    <citation type="submission" date="2019-04" db="EMBL/GenBank/DDBJ databases">
        <title>Bacillus sediminilitoris sp. nov., isolated from a tidal flat sediment on the East China Sea.</title>
        <authorList>
            <person name="Wei Y."/>
            <person name="Mao H."/>
            <person name="Fang J."/>
        </authorList>
    </citation>
    <scope>NUCLEOTIDE SEQUENCE [LARGE SCALE GENOMIC DNA]</scope>
    <source>
        <strain evidence="2 3">DSL-17</strain>
    </source>
</reference>
<evidence type="ECO:0000313" key="2">
    <source>
        <dbReference type="EMBL" id="THF83160.1"/>
    </source>
</evidence>
<dbReference type="InterPro" id="IPR019454">
    <property type="entry name" value="Lipoprot_YkyA-like"/>
</dbReference>
<feature type="chain" id="PRO_5039474274" description="Cell-wall binding lipoprotein" evidence="1">
    <location>
        <begin position="28"/>
        <end position="226"/>
    </location>
</feature>
<dbReference type="EMBL" id="SSNT01000001">
    <property type="protein sequence ID" value="THF83160.1"/>
    <property type="molecule type" value="Genomic_DNA"/>
</dbReference>
<name>A0A4S4C7A9_9BACI</name>
<dbReference type="Gene3D" id="1.20.120.570">
    <property type="entry name" value="YkyA-like"/>
    <property type="match status" value="1"/>
</dbReference>
<dbReference type="Pfam" id="PF10368">
    <property type="entry name" value="YkyA"/>
    <property type="match status" value="1"/>
</dbReference>
<dbReference type="PROSITE" id="PS51257">
    <property type="entry name" value="PROKAR_LIPOPROTEIN"/>
    <property type="match status" value="1"/>
</dbReference>
<dbReference type="AlphaFoldDB" id="A0A4S4C7A9"/>
<keyword evidence="3" id="KW-1185">Reference proteome</keyword>
<feature type="signal peptide" evidence="1">
    <location>
        <begin position="1"/>
        <end position="27"/>
    </location>
</feature>
<evidence type="ECO:0000256" key="1">
    <source>
        <dbReference type="SAM" id="SignalP"/>
    </source>
</evidence>
<evidence type="ECO:0000313" key="3">
    <source>
        <dbReference type="Proteomes" id="UP000310334"/>
    </source>
</evidence>
<dbReference type="SUPFAM" id="SSF140423">
    <property type="entry name" value="MW0975(SA0943)-like"/>
    <property type="match status" value="1"/>
</dbReference>
<dbReference type="Proteomes" id="UP000310334">
    <property type="component" value="Unassembled WGS sequence"/>
</dbReference>